<dbReference type="SUPFAM" id="SSF52540">
    <property type="entry name" value="P-loop containing nucleoside triphosphate hydrolases"/>
    <property type="match status" value="2"/>
</dbReference>
<evidence type="ECO:0000256" key="1">
    <source>
        <dbReference type="ARBA" id="ARBA00004651"/>
    </source>
</evidence>
<evidence type="ECO:0000259" key="16">
    <source>
        <dbReference type="PROSITE" id="PS50929"/>
    </source>
</evidence>
<accession>E4UUW3</accession>
<dbReference type="OMA" id="IEFHNTV"/>
<evidence type="ECO:0000256" key="3">
    <source>
        <dbReference type="ARBA" id="ARBA00022448"/>
    </source>
</evidence>
<dbReference type="PANTHER" id="PTHR43394:SF1">
    <property type="entry name" value="ATP-BINDING CASSETTE SUB-FAMILY B MEMBER 10, MITOCHONDRIAL"/>
    <property type="match status" value="1"/>
</dbReference>
<dbReference type="eggNOG" id="KOG0055">
    <property type="taxonomic scope" value="Eukaryota"/>
</dbReference>
<dbReference type="EMBL" id="DS989824">
    <property type="protein sequence ID" value="EFR01080.1"/>
    <property type="molecule type" value="Genomic_DNA"/>
</dbReference>
<reference evidence="18" key="1">
    <citation type="journal article" date="2012" name="MBio">
        <title>Comparative genome analysis of Trichophyton rubrum and related dermatophytes reveals candidate genes involved in infection.</title>
        <authorList>
            <person name="Martinez D.A."/>
            <person name="Oliver B.G."/>
            <person name="Graeser Y."/>
            <person name="Goldberg J.M."/>
            <person name="Li W."/>
            <person name="Martinez-Rossi N.M."/>
            <person name="Monod M."/>
            <person name="Shelest E."/>
            <person name="Barton R.C."/>
            <person name="Birch E."/>
            <person name="Brakhage A.A."/>
            <person name="Chen Z."/>
            <person name="Gurr S.J."/>
            <person name="Heiman D."/>
            <person name="Heitman J."/>
            <person name="Kosti I."/>
            <person name="Rossi A."/>
            <person name="Saif S."/>
            <person name="Samalova M."/>
            <person name="Saunders C.W."/>
            <person name="Shea T."/>
            <person name="Summerbell R.C."/>
            <person name="Xu J."/>
            <person name="Young S."/>
            <person name="Zeng Q."/>
            <person name="Birren B.W."/>
            <person name="Cuomo C.A."/>
            <person name="White T.C."/>
        </authorList>
    </citation>
    <scope>NUCLEOTIDE SEQUENCE [LARGE SCALE GENOMIC DNA]</scope>
    <source>
        <strain evidence="18">ATCC MYA-4604 / CBS 118893</strain>
    </source>
</reference>
<dbReference type="GO" id="GO:0015421">
    <property type="term" value="F:ABC-type oligopeptide transporter activity"/>
    <property type="evidence" value="ECO:0007669"/>
    <property type="project" value="TreeGrafter"/>
</dbReference>
<evidence type="ECO:0000256" key="7">
    <source>
        <dbReference type="ARBA" id="ARBA00022840"/>
    </source>
</evidence>
<dbReference type="Gene3D" id="1.20.1560.10">
    <property type="entry name" value="ABC transporter type 1, transmembrane domain"/>
    <property type="match status" value="1"/>
</dbReference>
<dbReference type="InParanoid" id="E4UUW3"/>
<dbReference type="OrthoDB" id="6500128at2759"/>
<comment type="similarity">
    <text evidence="2">Belongs to the ABC transporter superfamily. ABCB family. Multidrug resistance exporter (TC 3.A.1.201) subfamily.</text>
</comment>
<organism evidence="18">
    <name type="scientific">Arthroderma gypseum (strain ATCC MYA-4604 / CBS 118893)</name>
    <name type="common">Microsporum gypseum</name>
    <dbReference type="NCBI Taxonomy" id="535722"/>
    <lineage>
        <taxon>Eukaryota</taxon>
        <taxon>Fungi</taxon>
        <taxon>Dikarya</taxon>
        <taxon>Ascomycota</taxon>
        <taxon>Pezizomycotina</taxon>
        <taxon>Eurotiomycetes</taxon>
        <taxon>Eurotiomycetidae</taxon>
        <taxon>Onygenales</taxon>
        <taxon>Arthrodermataceae</taxon>
        <taxon>Nannizzia</taxon>
    </lineage>
</organism>
<dbReference type="PROSITE" id="PS50929">
    <property type="entry name" value="ABC_TM1F"/>
    <property type="match status" value="2"/>
</dbReference>
<evidence type="ECO:0000256" key="14">
    <source>
        <dbReference type="SAM" id="Phobius"/>
    </source>
</evidence>
<feature type="transmembrane region" description="Helical" evidence="14">
    <location>
        <begin position="765"/>
        <end position="792"/>
    </location>
</feature>
<keyword evidence="9 14" id="KW-0472">Membrane</keyword>
<evidence type="ECO:0000256" key="5">
    <source>
        <dbReference type="ARBA" id="ARBA00022737"/>
    </source>
</evidence>
<dbReference type="CDD" id="cd18578">
    <property type="entry name" value="ABC_6TM_Pgp_ABCB1_D2_like"/>
    <property type="match status" value="1"/>
</dbReference>
<dbReference type="Gene3D" id="3.40.50.300">
    <property type="entry name" value="P-loop containing nucleotide triphosphate hydrolases"/>
    <property type="match status" value="2"/>
</dbReference>
<keyword evidence="3" id="KW-0813">Transport</keyword>
<dbReference type="FunFam" id="3.40.50.300:FF:000251">
    <property type="entry name" value="ABC transporter B family member 19"/>
    <property type="match status" value="1"/>
</dbReference>
<dbReference type="SMART" id="SM00382">
    <property type="entry name" value="AAA"/>
    <property type="match status" value="2"/>
</dbReference>
<dbReference type="RefSeq" id="XP_003173910.1">
    <property type="nucleotide sequence ID" value="XM_003173862.1"/>
</dbReference>
<feature type="transmembrane region" description="Helical" evidence="14">
    <location>
        <begin position="215"/>
        <end position="237"/>
    </location>
</feature>
<sequence length="1290" mass="139346">MSALKTAAGSSLPVPVNKGHYHNEKPEAEEESHDLDVLDLQLNGLPRVQGTGTVFAYATKLDVTIIAISSVSAIIAGALNPLLTVIYGQLVGTFQDFSNGIISSSSLRSSISRFTVYFVYLAIGEFFFVYISTVGFFYTGERLTQRLRRAYLRSVIRQNLAFFDILGAGEVATRITSDMNLIQEGISGKISLTLTAAATFSTAFIIAYVKYWKLALVLTSSVAVIAATNAIGMKLAVRYSKISLENYSTAAVIAEEAISSIKHVTAFGIQEPLAKRYFSYLLFAEKAGIKARAIVAIMTATFMCVMHLTYGLSLWQGSRFQVAGEVPSSNIITITMAIVIGALAVGKVAPNAQAFISSIAGASKVLSTISRGSPIDPLSTDGGTIPDDAVKGDIMLQGVSLVYPNRADVTVLRDVNLHLPATQTTALVGASGCGKSSIVALIERFCEPVKGKILLDGQDIRLLNVRWLRQQISLVGQEPILFSTTIFDNIRHGLVGAPATPSALTDEEIYSQVISASKGANAHSFILDLPNGYQTEVGEGGLQLSGGQRQRIAIARALISNPKILLLDEATSALDSRAEKEVQNALETAAKGRTTLIIAHRLSTIRKADRIVVLGKEGRILEVGSHETLMDLNGIYKDLVEKQHSSSQDRDVVESKNNEEVQNNDEKRHPPASGHSMVQGKRSKDGNNENGETSEQAENANTYTLWALAKVVWKLNHPEAIYMIVGLVCAAVAGLVNPVQSILFANSIETLSLLPPFYDRLRQRIGFWASMYLVLGLVAFLAWVGQGISFSLSSERLSLRARNLSFRSILRQQVSFFHEKQHSTGALVALLSTKATQLAGLSGAVLGTILTAFATLGGGIILSLVIGWKLALVCTATIPVVLGCGWARLRMLALFEAKVRKAHEDSANYAAEAITAIRTVASLSLEDHVLAHYASILATTSSRSLKSILKASTLYAASQSGVFLVAALGFWYGGELISTHEYSMLQFFICFAALISGSQSVGAVFSFAPDISKATNAAGELKALFDRIPDIDTTMPTGTRIQSCQGLIEIRDVTFRYPSRPGQLVLDNLTLTVRPGCFVALVGPSGCGKSTVISLLERFFDPSTGQILVDSQDISTLNVNDYRRLISLVSQEPTVYQGSIRDNIVLGSSEDVEDDAIIRVCKEANIYEFIMSLPDGFSTIVGSRGTLLSGGQKQRLAIARALLRNTKILLLDEATSALDADSEKVVQEALNAARKGRTTLCVAHRLTTIRDADEIYFLDQGRVIERGSHEELMLRGGQYANLVQMQSLEE</sequence>
<evidence type="ECO:0000256" key="12">
    <source>
        <dbReference type="ARBA" id="ARBA00051750"/>
    </source>
</evidence>
<feature type="transmembrane region" description="Helical" evidence="14">
    <location>
        <begin position="720"/>
        <end position="745"/>
    </location>
</feature>
<dbReference type="CDD" id="cd18577">
    <property type="entry name" value="ABC_6TM_Pgp_ABCB1_D1_like"/>
    <property type="match status" value="1"/>
</dbReference>
<feature type="domain" description="ABC transmembrane type-1" evidence="16">
    <location>
        <begin position="67"/>
        <end position="357"/>
    </location>
</feature>
<dbReference type="FunFam" id="1.20.1560.10:FF:000102">
    <property type="entry name" value="ABC multidrug transporter Mdr1"/>
    <property type="match status" value="1"/>
</dbReference>
<dbReference type="Pfam" id="PF00664">
    <property type="entry name" value="ABC_membrane"/>
    <property type="match status" value="2"/>
</dbReference>
<feature type="transmembrane region" description="Helical" evidence="14">
    <location>
        <begin position="330"/>
        <end position="349"/>
    </location>
</feature>
<feature type="transmembrane region" description="Helical" evidence="14">
    <location>
        <begin position="291"/>
        <end position="310"/>
    </location>
</feature>
<feature type="domain" description="ABC transporter" evidence="15">
    <location>
        <begin position="1048"/>
        <end position="1285"/>
    </location>
</feature>
<dbReference type="InterPro" id="IPR039421">
    <property type="entry name" value="Type_1_exporter"/>
</dbReference>
<dbReference type="VEuPathDB" id="FungiDB:MGYG_04083"/>
<dbReference type="GO" id="GO:0016887">
    <property type="term" value="F:ATP hydrolysis activity"/>
    <property type="evidence" value="ECO:0007669"/>
    <property type="project" value="InterPro"/>
</dbReference>
<evidence type="ECO:0000313" key="17">
    <source>
        <dbReference type="EMBL" id="EFR01080.1"/>
    </source>
</evidence>
<gene>
    <name evidence="17" type="ORF">MGYG_04083</name>
</gene>
<dbReference type="PANTHER" id="PTHR43394">
    <property type="entry name" value="ATP-DEPENDENT PERMEASE MDL1, MITOCHONDRIAL"/>
    <property type="match status" value="1"/>
</dbReference>
<feature type="compositionally biased region" description="Basic and acidic residues" evidence="13">
    <location>
        <begin position="645"/>
        <end position="669"/>
    </location>
</feature>
<feature type="transmembrane region" description="Helical" evidence="14">
    <location>
        <begin position="117"/>
        <end position="139"/>
    </location>
</feature>
<keyword evidence="4 14" id="KW-0812">Transmembrane</keyword>
<dbReference type="InterPro" id="IPR011527">
    <property type="entry name" value="ABC1_TM_dom"/>
</dbReference>
<evidence type="ECO:0000256" key="11">
    <source>
        <dbReference type="ARBA" id="ARBA00049740"/>
    </source>
</evidence>
<feature type="transmembrane region" description="Helical" evidence="14">
    <location>
        <begin position="838"/>
        <end position="864"/>
    </location>
</feature>
<evidence type="ECO:0000256" key="6">
    <source>
        <dbReference type="ARBA" id="ARBA00022741"/>
    </source>
</evidence>
<feature type="transmembrane region" description="Helical" evidence="14">
    <location>
        <begin position="870"/>
        <end position="889"/>
    </location>
</feature>
<protein>
    <recommendedName>
        <fullName evidence="11">ABC multidrug transporter MDR2</fullName>
    </recommendedName>
</protein>
<keyword evidence="18" id="KW-1185">Reference proteome</keyword>
<evidence type="ECO:0000256" key="4">
    <source>
        <dbReference type="ARBA" id="ARBA00022692"/>
    </source>
</evidence>
<dbReference type="Proteomes" id="UP000002669">
    <property type="component" value="Unassembled WGS sequence"/>
</dbReference>
<comment type="catalytic activity">
    <reaction evidence="12">
        <text>itraconazole(in) + ATP + H2O = itraconazole(out) + ADP + phosphate + H(+)</text>
        <dbReference type="Rhea" id="RHEA:33503"/>
        <dbReference type="ChEBI" id="CHEBI:6076"/>
        <dbReference type="ChEBI" id="CHEBI:15377"/>
        <dbReference type="ChEBI" id="CHEBI:15378"/>
        <dbReference type="ChEBI" id="CHEBI:30616"/>
        <dbReference type="ChEBI" id="CHEBI:43474"/>
        <dbReference type="ChEBI" id="CHEBI:456216"/>
    </reaction>
    <physiologicalReaction direction="left-to-right" evidence="12">
        <dbReference type="Rhea" id="RHEA:33504"/>
    </physiologicalReaction>
</comment>
<comment type="subcellular location">
    <subcellularLocation>
        <location evidence="1">Cell membrane</location>
        <topology evidence="1">Multi-pass membrane protein</topology>
    </subcellularLocation>
</comment>
<name>E4UUW3_ARTGP</name>
<feature type="domain" description="ABC transporter" evidence="15">
    <location>
        <begin position="394"/>
        <end position="642"/>
    </location>
</feature>
<keyword evidence="6" id="KW-0547">Nucleotide-binding</keyword>
<proteinExistence type="inferred from homology"/>
<dbReference type="PROSITE" id="PS50893">
    <property type="entry name" value="ABC_TRANSPORTER_2"/>
    <property type="match status" value="2"/>
</dbReference>
<evidence type="ECO:0000256" key="10">
    <source>
        <dbReference type="ARBA" id="ARBA00023180"/>
    </source>
</evidence>
<evidence type="ECO:0000256" key="13">
    <source>
        <dbReference type="SAM" id="MobiDB-lite"/>
    </source>
</evidence>
<feature type="domain" description="ABC transmembrane type-1" evidence="16">
    <location>
        <begin position="724"/>
        <end position="1013"/>
    </location>
</feature>
<keyword evidence="5" id="KW-0677">Repeat</keyword>
<dbReference type="HOGENOM" id="CLU_000604_17_2_1"/>
<keyword evidence="8 14" id="KW-1133">Transmembrane helix</keyword>
<dbReference type="GO" id="GO:0005743">
    <property type="term" value="C:mitochondrial inner membrane"/>
    <property type="evidence" value="ECO:0007669"/>
    <property type="project" value="TreeGrafter"/>
</dbReference>
<feature type="transmembrane region" description="Helical" evidence="14">
    <location>
        <begin position="190"/>
        <end position="209"/>
    </location>
</feature>
<evidence type="ECO:0000256" key="9">
    <source>
        <dbReference type="ARBA" id="ARBA00023136"/>
    </source>
</evidence>
<feature type="region of interest" description="Disordered" evidence="13">
    <location>
        <begin position="645"/>
        <end position="696"/>
    </location>
</feature>
<keyword evidence="7" id="KW-0067">ATP-binding</keyword>
<dbReference type="InterPro" id="IPR003593">
    <property type="entry name" value="AAA+_ATPase"/>
</dbReference>
<dbReference type="FunFam" id="3.40.50.300:FF:000066">
    <property type="entry name" value="ABC transporter B family member 1"/>
    <property type="match status" value="1"/>
</dbReference>
<dbReference type="SUPFAM" id="SSF90123">
    <property type="entry name" value="ABC transporter transmembrane region"/>
    <property type="match status" value="2"/>
</dbReference>
<feature type="transmembrane region" description="Helical" evidence="14">
    <location>
        <begin position="984"/>
        <end position="1008"/>
    </location>
</feature>
<dbReference type="PROSITE" id="PS00211">
    <property type="entry name" value="ABC_TRANSPORTER_1"/>
    <property type="match status" value="2"/>
</dbReference>
<keyword evidence="10" id="KW-0325">Glycoprotein</keyword>
<feature type="transmembrane region" description="Helical" evidence="14">
    <location>
        <begin position="65"/>
        <end position="87"/>
    </location>
</feature>
<evidence type="ECO:0000313" key="18">
    <source>
        <dbReference type="Proteomes" id="UP000002669"/>
    </source>
</evidence>
<dbReference type="InterPro" id="IPR036640">
    <property type="entry name" value="ABC1_TM_sf"/>
</dbReference>
<dbReference type="GO" id="GO:0005524">
    <property type="term" value="F:ATP binding"/>
    <property type="evidence" value="ECO:0007669"/>
    <property type="project" value="UniProtKB-KW"/>
</dbReference>
<evidence type="ECO:0000259" key="15">
    <source>
        <dbReference type="PROSITE" id="PS50893"/>
    </source>
</evidence>
<evidence type="ECO:0000256" key="2">
    <source>
        <dbReference type="ARBA" id="ARBA00007577"/>
    </source>
</evidence>
<dbReference type="CDD" id="cd03249">
    <property type="entry name" value="ABC_MTABC3_MDL1_MDL2"/>
    <property type="match status" value="2"/>
</dbReference>
<dbReference type="GO" id="GO:0005886">
    <property type="term" value="C:plasma membrane"/>
    <property type="evidence" value="ECO:0007669"/>
    <property type="project" value="UniProtKB-SubCell"/>
</dbReference>
<dbReference type="InterPro" id="IPR003439">
    <property type="entry name" value="ABC_transporter-like_ATP-bd"/>
</dbReference>
<dbReference type="Pfam" id="PF00005">
    <property type="entry name" value="ABC_tran"/>
    <property type="match status" value="2"/>
</dbReference>
<evidence type="ECO:0000256" key="8">
    <source>
        <dbReference type="ARBA" id="ARBA00022989"/>
    </source>
</evidence>
<feature type="transmembrane region" description="Helical" evidence="14">
    <location>
        <begin position="953"/>
        <end position="972"/>
    </location>
</feature>
<dbReference type="InterPro" id="IPR027417">
    <property type="entry name" value="P-loop_NTPase"/>
</dbReference>
<dbReference type="GO" id="GO:0090374">
    <property type="term" value="P:oligopeptide export from mitochondrion"/>
    <property type="evidence" value="ECO:0007669"/>
    <property type="project" value="TreeGrafter"/>
</dbReference>
<dbReference type="STRING" id="535722.E4UUW3"/>
<feature type="region of interest" description="Disordered" evidence="13">
    <location>
        <begin position="1"/>
        <end position="30"/>
    </location>
</feature>
<dbReference type="GeneID" id="10029196"/>
<dbReference type="InterPro" id="IPR017871">
    <property type="entry name" value="ABC_transporter-like_CS"/>
</dbReference>